<dbReference type="EMBL" id="HBUF01223540">
    <property type="protein sequence ID" value="CAG6670504.1"/>
    <property type="molecule type" value="Transcribed_RNA"/>
</dbReference>
<keyword evidence="1" id="KW-1133">Transmembrane helix</keyword>
<evidence type="ECO:0000313" key="3">
    <source>
        <dbReference type="EMBL" id="CAG6711544.1"/>
    </source>
</evidence>
<accession>A0A8D8XY53</accession>
<evidence type="ECO:0000256" key="1">
    <source>
        <dbReference type="SAM" id="Phobius"/>
    </source>
</evidence>
<keyword evidence="2" id="KW-0732">Signal</keyword>
<dbReference type="EMBL" id="HBUF01070132">
    <property type="protein sequence ID" value="CAG6629223.1"/>
    <property type="molecule type" value="Transcribed_RNA"/>
</dbReference>
<proteinExistence type="predicted"/>
<dbReference type="AlphaFoldDB" id="A0A8D8XY53"/>
<sequence>MLSISLISFLVIVLSSAETASGTSCAPLARYSQWYELHDEVDWHNTFSCPRRYNGASQQYCCHDHQRPYCCDLTEYVCSYVINHFLIISLVVTIILLTFFSISCFCYKLYNICYQPKTVLYLKIKTDSVPVLAESETRHCREVTNTSGSSMYAFPIDTKDLKQRSKRRKN</sequence>
<feature type="signal peptide" evidence="2">
    <location>
        <begin position="1"/>
        <end position="22"/>
    </location>
</feature>
<dbReference type="EMBL" id="HBUF01223541">
    <property type="protein sequence ID" value="CAG6670505.1"/>
    <property type="molecule type" value="Transcribed_RNA"/>
</dbReference>
<dbReference type="EMBL" id="HBUF01070134">
    <property type="protein sequence ID" value="CAG6629225.1"/>
    <property type="molecule type" value="Transcribed_RNA"/>
</dbReference>
<organism evidence="3">
    <name type="scientific">Cacopsylla melanoneura</name>
    <dbReference type="NCBI Taxonomy" id="428564"/>
    <lineage>
        <taxon>Eukaryota</taxon>
        <taxon>Metazoa</taxon>
        <taxon>Ecdysozoa</taxon>
        <taxon>Arthropoda</taxon>
        <taxon>Hexapoda</taxon>
        <taxon>Insecta</taxon>
        <taxon>Pterygota</taxon>
        <taxon>Neoptera</taxon>
        <taxon>Paraneoptera</taxon>
        <taxon>Hemiptera</taxon>
        <taxon>Sternorrhyncha</taxon>
        <taxon>Psylloidea</taxon>
        <taxon>Psyllidae</taxon>
        <taxon>Psyllinae</taxon>
        <taxon>Cacopsylla</taxon>
    </lineage>
</organism>
<feature type="chain" id="PRO_5036428905" evidence="2">
    <location>
        <begin position="23"/>
        <end position="170"/>
    </location>
</feature>
<dbReference type="EMBL" id="HBUF01348359">
    <property type="protein sequence ID" value="CAG6711544.1"/>
    <property type="molecule type" value="Transcribed_RNA"/>
</dbReference>
<keyword evidence="1" id="KW-0472">Membrane</keyword>
<evidence type="ECO:0000256" key="2">
    <source>
        <dbReference type="SAM" id="SignalP"/>
    </source>
</evidence>
<feature type="transmembrane region" description="Helical" evidence="1">
    <location>
        <begin position="85"/>
        <end position="107"/>
    </location>
</feature>
<reference evidence="3" key="1">
    <citation type="submission" date="2021-05" db="EMBL/GenBank/DDBJ databases">
        <authorList>
            <person name="Alioto T."/>
            <person name="Alioto T."/>
            <person name="Gomez Garrido J."/>
        </authorList>
    </citation>
    <scope>NUCLEOTIDE SEQUENCE</scope>
</reference>
<name>A0A8D8XY53_9HEMI</name>
<keyword evidence="1" id="KW-0812">Transmembrane</keyword>
<protein>
    <submittedName>
        <fullName evidence="3">Uncharacterized protein</fullName>
    </submittedName>
</protein>
<dbReference type="EMBL" id="HBUF01348358">
    <property type="protein sequence ID" value="CAG6711543.1"/>
    <property type="molecule type" value="Transcribed_RNA"/>
</dbReference>